<dbReference type="RefSeq" id="WP_005010123.1">
    <property type="nucleotide sequence ID" value="NZ_KB849727.1"/>
</dbReference>
<feature type="chain" id="PRO_5004140861" description="DUF2845 domain-containing protein" evidence="1">
    <location>
        <begin position="20"/>
        <end position="95"/>
    </location>
</feature>
<comment type="caution">
    <text evidence="2">The sequence shown here is derived from an EMBL/GenBank/DDBJ whole genome shotgun (WGS) entry which is preliminary data.</text>
</comment>
<dbReference type="eggNOG" id="ENOG5031S3N">
    <property type="taxonomic scope" value="Bacteria"/>
</dbReference>
<protein>
    <recommendedName>
        <fullName evidence="4">DUF2845 domain-containing protein</fullName>
    </recommendedName>
</protein>
<dbReference type="AlphaFoldDB" id="N9CBP3"/>
<reference evidence="2 3" key="1">
    <citation type="submission" date="2013-02" db="EMBL/GenBank/DDBJ databases">
        <title>The Genome Sequence of Acinetobacter bouvetii CIP 107468.</title>
        <authorList>
            <consortium name="The Broad Institute Genome Sequencing Platform"/>
            <consortium name="The Broad Institute Genome Sequencing Center for Infectious Disease"/>
            <person name="Cerqueira G."/>
            <person name="Feldgarden M."/>
            <person name="Courvalin P."/>
            <person name="Perichon B."/>
            <person name="Grillot-Courvalin C."/>
            <person name="Clermont D."/>
            <person name="Rocha E."/>
            <person name="Yoon E.-J."/>
            <person name="Nemec A."/>
            <person name="Walker B."/>
            <person name="Young S.K."/>
            <person name="Zeng Q."/>
            <person name="Gargeya S."/>
            <person name="Fitzgerald M."/>
            <person name="Haas B."/>
            <person name="Abouelleil A."/>
            <person name="Alvarado L."/>
            <person name="Arachchi H.M."/>
            <person name="Berlin A.M."/>
            <person name="Chapman S.B."/>
            <person name="Dewar J."/>
            <person name="Goldberg J."/>
            <person name="Griggs A."/>
            <person name="Gujja S."/>
            <person name="Hansen M."/>
            <person name="Howarth C."/>
            <person name="Imamovic A."/>
            <person name="Larimer J."/>
            <person name="McCowan C."/>
            <person name="Murphy C."/>
            <person name="Neiman D."/>
            <person name="Pearson M."/>
            <person name="Priest M."/>
            <person name="Roberts A."/>
            <person name="Saif S."/>
            <person name="Shea T."/>
            <person name="Sisk P."/>
            <person name="Sykes S."/>
            <person name="Wortman J."/>
            <person name="Nusbaum C."/>
            <person name="Birren B."/>
        </authorList>
    </citation>
    <scope>NUCLEOTIDE SEQUENCE [LARGE SCALE GENOMIC DNA]</scope>
    <source>
        <strain evidence="2 3">CIP 107468</strain>
    </source>
</reference>
<name>N9CBP3_9GAMM</name>
<sequence length="95" mass="10550">MKKLLIASVLISVFTLANAAETSSFRVNGDIVSVGDSVGVLFQRAGKPKSSYTYQVDTGRNTTVTATDFYYEIGNEIYTVTVREGKVFNISWERR</sequence>
<feature type="signal peptide" evidence="1">
    <location>
        <begin position="1"/>
        <end position="19"/>
    </location>
</feature>
<dbReference type="Proteomes" id="UP000018460">
    <property type="component" value="Unassembled WGS sequence"/>
</dbReference>
<organism evidence="2 3">
    <name type="scientific">Acinetobacter bouvetii DSM 14964 = CIP 107468</name>
    <dbReference type="NCBI Taxonomy" id="1120925"/>
    <lineage>
        <taxon>Bacteria</taxon>
        <taxon>Pseudomonadati</taxon>
        <taxon>Pseudomonadota</taxon>
        <taxon>Gammaproteobacteria</taxon>
        <taxon>Moraxellales</taxon>
        <taxon>Moraxellaceae</taxon>
        <taxon>Acinetobacter</taxon>
    </lineage>
</organism>
<keyword evidence="3" id="KW-1185">Reference proteome</keyword>
<evidence type="ECO:0008006" key="4">
    <source>
        <dbReference type="Google" id="ProtNLM"/>
    </source>
</evidence>
<gene>
    <name evidence="2" type="ORF">F941_01692</name>
</gene>
<evidence type="ECO:0000313" key="2">
    <source>
        <dbReference type="EMBL" id="ENV82926.1"/>
    </source>
</evidence>
<proteinExistence type="predicted"/>
<evidence type="ECO:0000256" key="1">
    <source>
        <dbReference type="SAM" id="SignalP"/>
    </source>
</evidence>
<keyword evidence="1" id="KW-0732">Signal</keyword>
<accession>N9CBP3</accession>
<dbReference type="OrthoDB" id="6693340at2"/>
<dbReference type="PATRIC" id="fig|1120925.3.peg.1787"/>
<dbReference type="EMBL" id="APQD01000012">
    <property type="protein sequence ID" value="ENV82926.1"/>
    <property type="molecule type" value="Genomic_DNA"/>
</dbReference>
<evidence type="ECO:0000313" key="3">
    <source>
        <dbReference type="Proteomes" id="UP000018460"/>
    </source>
</evidence>